<accession>A0A152A7S6</accession>
<keyword evidence="2" id="KW-1185">Reference proteome</keyword>
<organism evidence="1 2">
    <name type="scientific">Tieghemostelium lacteum</name>
    <name type="common">Slime mold</name>
    <name type="synonym">Dictyostelium lacteum</name>
    <dbReference type="NCBI Taxonomy" id="361077"/>
    <lineage>
        <taxon>Eukaryota</taxon>
        <taxon>Amoebozoa</taxon>
        <taxon>Evosea</taxon>
        <taxon>Eumycetozoa</taxon>
        <taxon>Dictyostelia</taxon>
        <taxon>Dictyosteliales</taxon>
        <taxon>Raperosteliaceae</taxon>
        <taxon>Tieghemostelium</taxon>
    </lineage>
</organism>
<dbReference type="InterPro" id="IPR032675">
    <property type="entry name" value="LRR_dom_sf"/>
</dbReference>
<dbReference type="Gene3D" id="3.80.10.10">
    <property type="entry name" value="Ribonuclease Inhibitor"/>
    <property type="match status" value="2"/>
</dbReference>
<gene>
    <name evidence="1" type="ORF">DLAC_00996</name>
</gene>
<dbReference type="SUPFAM" id="SSF52047">
    <property type="entry name" value="RNI-like"/>
    <property type="match status" value="1"/>
</dbReference>
<dbReference type="InParanoid" id="A0A152A7S6"/>
<comment type="caution">
    <text evidence="1">The sequence shown here is derived from an EMBL/GenBank/DDBJ whole genome shotgun (WGS) entry which is preliminary data.</text>
</comment>
<dbReference type="Proteomes" id="UP000076078">
    <property type="component" value="Unassembled WGS sequence"/>
</dbReference>
<reference evidence="1 2" key="1">
    <citation type="submission" date="2015-12" db="EMBL/GenBank/DDBJ databases">
        <title>Dictyostelia acquired genes for synthesis and detection of signals that induce cell-type specialization by lateral gene transfer from prokaryotes.</title>
        <authorList>
            <person name="Gloeckner G."/>
            <person name="Schaap P."/>
        </authorList>
    </citation>
    <scope>NUCLEOTIDE SEQUENCE [LARGE SCALE GENOMIC DNA]</scope>
    <source>
        <strain evidence="1 2">TK</strain>
    </source>
</reference>
<name>A0A152A7S6_TIELA</name>
<evidence type="ECO:0000313" key="2">
    <source>
        <dbReference type="Proteomes" id="UP000076078"/>
    </source>
</evidence>
<dbReference type="EMBL" id="LODT01000004">
    <property type="protein sequence ID" value="KYR02181.1"/>
    <property type="molecule type" value="Genomic_DNA"/>
</dbReference>
<proteinExistence type="predicted"/>
<evidence type="ECO:0000313" key="1">
    <source>
        <dbReference type="EMBL" id="KYR02181.1"/>
    </source>
</evidence>
<sequence length="589" mass="69305">MGLNLSKYNTLNIEVDFALDDQQEYFKGQIPNILLIKIFNLILNELYHQSFSVFQKRIDSFLCKTVLLDKNIKENVMIKMKTNNNFEIPKYKPEYRIKWFFRVHKYIEFQNFTIYYKIVSFDHPLVCKFRDYLQSSKKTIILESIKVKEHPKDKLLSLFKDFKIELNTLSLINNGNEFECVHKDIDFKLNIKNLSVSSKYQWYWEYFIPESLKKLKINDYSNLNDPRFVIGLDSFRSLTNLTISVNTFGLPMELCNVINLNVSLESFKYTVYSIGLLDFTEFLTSIQDHPSLKSLSLSLNGCTFKSFTPFAIYLNNNKILETLIMTHRNINPMDEMDKDLPILNSTLRYLEINCEVLDIVNRWQSVNTSLTELNCIQTDYDPKILWNHVPNQFPNLTTLSLFNLKIKDDLIQSFINSELQSFKKLKYLYIQCASIETSKILFNRILSINLVELAVNDQFLSSRSVVVLFESNHPTIKKVNLSHVEWSDNLSNSIVNNQTIENLNIVPTKPSPINQFNFLSNLLRNNKTIHHLDIPFDFPKNETSQFPLFLRNLQRNQTLFSFFVYSQNSVPEKFQSQFTSILNQKLFHK</sequence>
<dbReference type="AlphaFoldDB" id="A0A152A7S6"/>
<protein>
    <submittedName>
        <fullName evidence="1">Uncharacterized protein</fullName>
    </submittedName>
</protein>